<evidence type="ECO:0000256" key="1">
    <source>
        <dbReference type="ARBA" id="ARBA00022723"/>
    </source>
</evidence>
<dbReference type="InterPro" id="IPR011051">
    <property type="entry name" value="RmlC_Cupin_sf"/>
</dbReference>
<dbReference type="PANTHER" id="PTHR35848">
    <property type="entry name" value="OXALATE-BINDING PROTEIN"/>
    <property type="match status" value="1"/>
</dbReference>
<evidence type="ECO:0000313" key="3">
    <source>
        <dbReference type="EMBL" id="ATA22582.1"/>
    </source>
</evidence>
<dbReference type="SUPFAM" id="SSF51182">
    <property type="entry name" value="RmlC-like cupins"/>
    <property type="match status" value="1"/>
</dbReference>
<keyword evidence="4" id="KW-1185">Reference proteome</keyword>
<dbReference type="Gene3D" id="2.60.120.10">
    <property type="entry name" value="Jelly Rolls"/>
    <property type="match status" value="1"/>
</dbReference>
<name>A0A250B9F7_9GAMM</name>
<dbReference type="GO" id="GO:0046872">
    <property type="term" value="F:metal ion binding"/>
    <property type="evidence" value="ECO:0007669"/>
    <property type="project" value="UniProtKB-KW"/>
</dbReference>
<dbReference type="EMBL" id="CP014136">
    <property type="protein sequence ID" value="ATA22582.1"/>
    <property type="molecule type" value="Genomic_DNA"/>
</dbReference>
<protein>
    <submittedName>
        <fullName evidence="3">Cupin</fullName>
    </submittedName>
</protein>
<dbReference type="Pfam" id="PF07883">
    <property type="entry name" value="Cupin_2"/>
    <property type="match status" value="1"/>
</dbReference>
<dbReference type="InterPro" id="IPR013096">
    <property type="entry name" value="Cupin_2"/>
</dbReference>
<evidence type="ECO:0000313" key="4">
    <source>
        <dbReference type="Proteomes" id="UP000217182"/>
    </source>
</evidence>
<accession>A0A250B9F7</accession>
<dbReference type="InterPro" id="IPR051610">
    <property type="entry name" value="GPI/OXD"/>
</dbReference>
<feature type="domain" description="Cupin type-2" evidence="2">
    <location>
        <begin position="48"/>
        <end position="115"/>
    </location>
</feature>
<proteinExistence type="predicted"/>
<reference evidence="3 4" key="1">
    <citation type="submission" date="2016-01" db="EMBL/GenBank/DDBJ databases">
        <authorList>
            <person name="Oliw E.H."/>
        </authorList>
    </citation>
    <scope>NUCLEOTIDE SEQUENCE [LARGE SCALE GENOMIC DNA]</scope>
    <source>
        <strain evidence="3 4">FRB97</strain>
    </source>
</reference>
<gene>
    <name evidence="3" type="ORF">AWC35_21590</name>
</gene>
<evidence type="ECO:0000259" key="2">
    <source>
        <dbReference type="Pfam" id="PF07883"/>
    </source>
</evidence>
<dbReference type="AlphaFoldDB" id="A0A250B9F7"/>
<dbReference type="InterPro" id="IPR014710">
    <property type="entry name" value="RmlC-like_jellyroll"/>
</dbReference>
<dbReference type="Proteomes" id="UP000217182">
    <property type="component" value="Chromosome"/>
</dbReference>
<organism evidence="3 4">
    <name type="scientific">Gibbsiella quercinecans</name>
    <dbReference type="NCBI Taxonomy" id="929813"/>
    <lineage>
        <taxon>Bacteria</taxon>
        <taxon>Pseudomonadati</taxon>
        <taxon>Pseudomonadota</taxon>
        <taxon>Gammaproteobacteria</taxon>
        <taxon>Enterobacterales</taxon>
        <taxon>Yersiniaceae</taxon>
        <taxon>Gibbsiella</taxon>
    </lineage>
</organism>
<keyword evidence="1" id="KW-0479">Metal-binding</keyword>
<dbReference type="KEGG" id="gqu:AWC35_21590"/>
<sequence length="135" mass="15000">MKFEGGAIIREAAEVMWEGLPEHIGGAISKLLVRPEVAGSKHLDYRISVYQPRAYVVPHKHDQQEQIYHILDGEGLMEIEGERSVVRRDHVIFLPPGVEHAIYNTGQTDLKLIVVTSPVEDLPVAPTDGPQSEGE</sequence>
<dbReference type="PANTHER" id="PTHR35848:SF6">
    <property type="entry name" value="CUPIN TYPE-2 DOMAIN-CONTAINING PROTEIN"/>
    <property type="match status" value="1"/>
</dbReference>